<evidence type="ECO:0000313" key="4">
    <source>
        <dbReference type="Proteomes" id="UP001383192"/>
    </source>
</evidence>
<dbReference type="InterPro" id="IPR012349">
    <property type="entry name" value="Split_barrel_FMN-bd"/>
</dbReference>
<dbReference type="Gene3D" id="2.30.110.10">
    <property type="entry name" value="Electron Transport, Fmn-binding Protein, Chain A"/>
    <property type="match status" value="1"/>
</dbReference>
<dbReference type="PANTHER" id="PTHR28243">
    <property type="entry name" value="AGL049CP"/>
    <property type="match status" value="1"/>
</dbReference>
<evidence type="ECO:0000256" key="1">
    <source>
        <dbReference type="SAM" id="MobiDB-lite"/>
    </source>
</evidence>
<dbReference type="InterPro" id="IPR024624">
    <property type="entry name" value="Pyridox_Oxase_Alr4036_FMN-bd"/>
</dbReference>
<dbReference type="EMBL" id="JAYKXP010000106">
    <property type="protein sequence ID" value="KAK7026126.1"/>
    <property type="molecule type" value="Genomic_DNA"/>
</dbReference>
<evidence type="ECO:0000313" key="3">
    <source>
        <dbReference type="EMBL" id="KAK7026126.1"/>
    </source>
</evidence>
<dbReference type="PANTHER" id="PTHR28243:SF1">
    <property type="entry name" value="PYRIDOXAMINE 5'-PHOSPHATE OXIDASE ALR4036 FAMILY FMN-BINDING DOMAIN-CONTAINING PROTEIN"/>
    <property type="match status" value="1"/>
</dbReference>
<dbReference type="SUPFAM" id="SSF50475">
    <property type="entry name" value="FMN-binding split barrel"/>
    <property type="match status" value="1"/>
</dbReference>
<feature type="domain" description="Pyridoxamine 5'-phosphate oxidase Alr4036 family FMN-binding" evidence="2">
    <location>
        <begin position="40"/>
        <end position="120"/>
    </location>
</feature>
<reference evidence="3 4" key="1">
    <citation type="submission" date="2024-01" db="EMBL/GenBank/DDBJ databases">
        <title>A draft genome for a cacao thread blight-causing isolate of Paramarasmius palmivorus.</title>
        <authorList>
            <person name="Baruah I.K."/>
            <person name="Bukari Y."/>
            <person name="Amoako-Attah I."/>
            <person name="Meinhardt L.W."/>
            <person name="Bailey B.A."/>
            <person name="Cohen S.P."/>
        </authorList>
    </citation>
    <scope>NUCLEOTIDE SEQUENCE [LARGE SCALE GENOMIC DNA]</scope>
    <source>
        <strain evidence="3 4">GH-12</strain>
    </source>
</reference>
<organism evidence="3 4">
    <name type="scientific">Paramarasmius palmivorus</name>
    <dbReference type="NCBI Taxonomy" id="297713"/>
    <lineage>
        <taxon>Eukaryota</taxon>
        <taxon>Fungi</taxon>
        <taxon>Dikarya</taxon>
        <taxon>Basidiomycota</taxon>
        <taxon>Agaricomycotina</taxon>
        <taxon>Agaricomycetes</taxon>
        <taxon>Agaricomycetidae</taxon>
        <taxon>Agaricales</taxon>
        <taxon>Marasmiineae</taxon>
        <taxon>Marasmiaceae</taxon>
        <taxon>Paramarasmius</taxon>
    </lineage>
</organism>
<accession>A0AAW0BIC5</accession>
<sequence length="262" mass="29632">MASYAAPRWKSAISNALAEHSKSVGKILYTGVKITPLTYPVQVFQLATIDPSAPKPHVRSHIFRAWLEPPGHDNLPLILTTTDIRTPKVSQLISNPSIELAWWIEGKQEQFRIRGTVSVIPAPDHPLRKNFTGDASLGIKALEGLDWEDKRKEVFKMMSAHMKASWCRPVPGTRLVGGDEEAKKWPVRVDEPGHEKGEDGKEVSEEDRKRNKENWEKSLKNFALVIIDPTEVDYVELGVIPNKRTKFWRSENGAWEEEAVVP</sequence>
<keyword evidence="4" id="KW-1185">Reference proteome</keyword>
<dbReference type="AlphaFoldDB" id="A0AAW0BIC5"/>
<proteinExistence type="predicted"/>
<gene>
    <name evidence="3" type="ORF">VNI00_015701</name>
</gene>
<protein>
    <recommendedName>
        <fullName evidence="2">Pyridoxamine 5'-phosphate oxidase Alr4036 family FMN-binding domain-containing protein</fullName>
    </recommendedName>
</protein>
<dbReference type="Pfam" id="PF12766">
    <property type="entry name" value="Pyridox_oxase_2"/>
    <property type="match status" value="1"/>
</dbReference>
<evidence type="ECO:0000259" key="2">
    <source>
        <dbReference type="Pfam" id="PF12766"/>
    </source>
</evidence>
<name>A0AAW0BIC5_9AGAR</name>
<dbReference type="GO" id="GO:0010181">
    <property type="term" value="F:FMN binding"/>
    <property type="evidence" value="ECO:0007669"/>
    <property type="project" value="InterPro"/>
</dbReference>
<feature type="region of interest" description="Disordered" evidence="1">
    <location>
        <begin position="181"/>
        <end position="212"/>
    </location>
</feature>
<dbReference type="Proteomes" id="UP001383192">
    <property type="component" value="Unassembled WGS sequence"/>
</dbReference>
<comment type="caution">
    <text evidence="3">The sequence shown here is derived from an EMBL/GenBank/DDBJ whole genome shotgun (WGS) entry which is preliminary data.</text>
</comment>